<dbReference type="GO" id="GO:0004126">
    <property type="term" value="F:cytidine deaminase activity"/>
    <property type="evidence" value="ECO:0007669"/>
    <property type="project" value="TreeGrafter"/>
</dbReference>
<dbReference type="GO" id="GO:0008270">
    <property type="term" value="F:zinc ion binding"/>
    <property type="evidence" value="ECO:0007669"/>
    <property type="project" value="TreeGrafter"/>
</dbReference>
<reference evidence="2 3" key="1">
    <citation type="journal article" date="2016" name="Nat. Commun.">
        <title>Thousands of microbial genomes shed light on interconnected biogeochemical processes in an aquifer system.</title>
        <authorList>
            <person name="Anantharaman K."/>
            <person name="Brown C.T."/>
            <person name="Hug L.A."/>
            <person name="Sharon I."/>
            <person name="Castelle C.J."/>
            <person name="Probst A.J."/>
            <person name="Thomas B.C."/>
            <person name="Singh A."/>
            <person name="Wilkins M.J."/>
            <person name="Karaoz U."/>
            <person name="Brodie E.L."/>
            <person name="Williams K.H."/>
            <person name="Hubbard S.S."/>
            <person name="Banfield J.F."/>
        </authorList>
    </citation>
    <scope>NUCLEOTIDE SEQUENCE [LARGE SCALE GENOMIC DNA]</scope>
</reference>
<organism evidence="2 3">
    <name type="scientific">Candidatus Sungbacteria bacterium RIFCSPLOWO2_01_FULL_60_25</name>
    <dbReference type="NCBI Taxonomy" id="1802281"/>
    <lineage>
        <taxon>Bacteria</taxon>
        <taxon>Candidatus Sungiibacteriota</taxon>
    </lineage>
</organism>
<evidence type="ECO:0008006" key="4">
    <source>
        <dbReference type="Google" id="ProtNLM"/>
    </source>
</evidence>
<protein>
    <recommendedName>
        <fullName evidence="4">CMP/dCMP-type deaminase domain-containing protein</fullName>
    </recommendedName>
</protein>
<dbReference type="SUPFAM" id="SSF53927">
    <property type="entry name" value="Cytidine deaminase-like"/>
    <property type="match status" value="1"/>
</dbReference>
<accession>A0A1G2LEN2</accession>
<sequence>MSRSTDNQRLAEALTIGLSRSVLKRSRNHRGPNAASCAISRSGKYYIGGTFESDTNLFDIPSEHVALLRAVQQRDLGIREVVTRIAGTTTTVSPLVLKLLVDFGKRTGRAIAYRVFDERGRTIFRTRNVANVIPFYRSAQTNVGLPAAAPQKNWQRIAGRGRAEDLLRTSAMRGLRRAFPLYPGASAYGASTLAKSGNMYYSGQYSASEQRLGLHAEMAVLIAAVMEGERDITHLGLVSDKFEREPPSLCGACRQFVLELSRKFGWHMAITCFAKHARARSRATIGTLLPGPWESTPW</sequence>
<evidence type="ECO:0000313" key="3">
    <source>
        <dbReference type="Proteomes" id="UP000178977"/>
    </source>
</evidence>
<dbReference type="AlphaFoldDB" id="A0A1G2LEN2"/>
<dbReference type="InterPro" id="IPR050202">
    <property type="entry name" value="Cyt/Deoxycyt_deaminase"/>
</dbReference>
<dbReference type="PANTHER" id="PTHR11644:SF2">
    <property type="entry name" value="CYTIDINE DEAMINASE"/>
    <property type="match status" value="1"/>
</dbReference>
<comment type="caution">
    <text evidence="2">The sequence shown here is derived from an EMBL/GenBank/DDBJ whole genome shotgun (WGS) entry which is preliminary data.</text>
</comment>
<dbReference type="CDD" id="cd01283">
    <property type="entry name" value="cytidine_deaminase"/>
    <property type="match status" value="1"/>
</dbReference>
<dbReference type="STRING" id="1802281.A3A44_01270"/>
<dbReference type="Gene3D" id="3.40.140.10">
    <property type="entry name" value="Cytidine Deaminase, domain 2"/>
    <property type="match status" value="1"/>
</dbReference>
<name>A0A1G2LEN2_9BACT</name>
<dbReference type="PANTHER" id="PTHR11644">
    <property type="entry name" value="CYTIDINE DEAMINASE"/>
    <property type="match status" value="1"/>
</dbReference>
<dbReference type="Proteomes" id="UP000178977">
    <property type="component" value="Unassembled WGS sequence"/>
</dbReference>
<comment type="similarity">
    <text evidence="1">Belongs to the cytidine and deoxycytidylate deaminase family.</text>
</comment>
<gene>
    <name evidence="2" type="ORF">A3A44_01270</name>
</gene>
<evidence type="ECO:0000256" key="1">
    <source>
        <dbReference type="ARBA" id="ARBA00006576"/>
    </source>
</evidence>
<evidence type="ECO:0000313" key="2">
    <source>
        <dbReference type="EMBL" id="OHA09994.1"/>
    </source>
</evidence>
<proteinExistence type="inferred from homology"/>
<dbReference type="GO" id="GO:0005829">
    <property type="term" value="C:cytosol"/>
    <property type="evidence" value="ECO:0007669"/>
    <property type="project" value="TreeGrafter"/>
</dbReference>
<dbReference type="InterPro" id="IPR016193">
    <property type="entry name" value="Cytidine_deaminase-like"/>
</dbReference>
<dbReference type="EMBL" id="MHQT01000007">
    <property type="protein sequence ID" value="OHA09994.1"/>
    <property type="molecule type" value="Genomic_DNA"/>
</dbReference>